<keyword evidence="1" id="KW-0812">Transmembrane</keyword>
<organism evidence="2 3">
    <name type="scientific">Aspergillus steynii IBT 23096</name>
    <dbReference type="NCBI Taxonomy" id="1392250"/>
    <lineage>
        <taxon>Eukaryota</taxon>
        <taxon>Fungi</taxon>
        <taxon>Dikarya</taxon>
        <taxon>Ascomycota</taxon>
        <taxon>Pezizomycotina</taxon>
        <taxon>Eurotiomycetes</taxon>
        <taxon>Eurotiomycetidae</taxon>
        <taxon>Eurotiales</taxon>
        <taxon>Aspergillaceae</taxon>
        <taxon>Aspergillus</taxon>
        <taxon>Aspergillus subgen. Circumdati</taxon>
    </lineage>
</organism>
<dbReference type="GeneID" id="36550689"/>
<keyword evidence="3" id="KW-1185">Reference proteome</keyword>
<evidence type="ECO:0000313" key="3">
    <source>
        <dbReference type="Proteomes" id="UP000234275"/>
    </source>
</evidence>
<protein>
    <submittedName>
        <fullName evidence="2">Uncharacterized protein</fullName>
    </submittedName>
</protein>
<sequence length="140" mass="15849">MPLSGGPKERRVSPRYPLRSAELLWARPLSSPPFHWMMFQLCIFIFILLLFCSHSVGSLENFGVFLLVSNTAFGSAGVIHPTDHVMSCRSLIRSFYDLSVSSVDGRSRLDSSCRRRRQRRRQLSSASAGLAPIFMSLYLH</sequence>
<dbReference type="AlphaFoldDB" id="A0A2I2FY32"/>
<feature type="transmembrane region" description="Helical" evidence="1">
    <location>
        <begin position="34"/>
        <end position="52"/>
    </location>
</feature>
<dbReference type="Proteomes" id="UP000234275">
    <property type="component" value="Unassembled WGS sequence"/>
</dbReference>
<gene>
    <name evidence="2" type="ORF">P170DRAFT_246362</name>
</gene>
<dbReference type="EMBL" id="MSFO01000007">
    <property type="protein sequence ID" value="PLB45547.1"/>
    <property type="molecule type" value="Genomic_DNA"/>
</dbReference>
<keyword evidence="1" id="KW-0472">Membrane</keyword>
<accession>A0A2I2FY32</accession>
<feature type="transmembrane region" description="Helical" evidence="1">
    <location>
        <begin position="123"/>
        <end position="139"/>
    </location>
</feature>
<reference evidence="2 3" key="1">
    <citation type="submission" date="2016-12" db="EMBL/GenBank/DDBJ databases">
        <title>The genomes of Aspergillus section Nigri reveals drivers in fungal speciation.</title>
        <authorList>
            <consortium name="DOE Joint Genome Institute"/>
            <person name="Vesth T.C."/>
            <person name="Nybo J."/>
            <person name="Theobald S."/>
            <person name="Brandl J."/>
            <person name="Frisvad J.C."/>
            <person name="Nielsen K.F."/>
            <person name="Lyhne E.K."/>
            <person name="Kogle M.E."/>
            <person name="Kuo A."/>
            <person name="Riley R."/>
            <person name="Clum A."/>
            <person name="Nolan M."/>
            <person name="Lipzen A."/>
            <person name="Salamov A."/>
            <person name="Henrissat B."/>
            <person name="Wiebenga A."/>
            <person name="De Vries R.P."/>
            <person name="Grigoriev I.V."/>
            <person name="Mortensen U.H."/>
            <person name="Andersen M.R."/>
            <person name="Baker S.E."/>
        </authorList>
    </citation>
    <scope>NUCLEOTIDE SEQUENCE [LARGE SCALE GENOMIC DNA]</scope>
    <source>
        <strain evidence="2 3">IBT 23096</strain>
    </source>
</reference>
<proteinExistence type="predicted"/>
<evidence type="ECO:0000313" key="2">
    <source>
        <dbReference type="EMBL" id="PLB45547.1"/>
    </source>
</evidence>
<keyword evidence="1" id="KW-1133">Transmembrane helix</keyword>
<dbReference type="VEuPathDB" id="FungiDB:P170DRAFT_246362"/>
<name>A0A2I2FY32_9EURO</name>
<comment type="caution">
    <text evidence="2">The sequence shown here is derived from an EMBL/GenBank/DDBJ whole genome shotgun (WGS) entry which is preliminary data.</text>
</comment>
<evidence type="ECO:0000256" key="1">
    <source>
        <dbReference type="SAM" id="Phobius"/>
    </source>
</evidence>
<dbReference type="RefSeq" id="XP_024700849.1">
    <property type="nucleotide sequence ID" value="XM_024842990.1"/>
</dbReference>